<dbReference type="InterPro" id="IPR036864">
    <property type="entry name" value="Zn2-C6_fun-type_DNA-bd_sf"/>
</dbReference>
<dbReference type="Proteomes" id="UP000800036">
    <property type="component" value="Unassembled WGS sequence"/>
</dbReference>
<keyword evidence="7" id="KW-1185">Reference proteome</keyword>
<dbReference type="Gene3D" id="4.10.240.10">
    <property type="entry name" value="Zn(2)-C6 fungal-type DNA-binding domain"/>
    <property type="match status" value="1"/>
</dbReference>
<protein>
    <recommendedName>
        <fullName evidence="5">Zn(2)-C6 fungal-type domain-containing protein</fullName>
    </recommendedName>
</protein>
<accession>A0A6A5V8R0</accession>
<name>A0A6A5V8R0_9PLEO</name>
<dbReference type="InterPro" id="IPR001138">
    <property type="entry name" value="Zn2Cys6_DnaBD"/>
</dbReference>
<keyword evidence="2" id="KW-0804">Transcription</keyword>
<feature type="region of interest" description="Disordered" evidence="4">
    <location>
        <begin position="81"/>
        <end position="120"/>
    </location>
</feature>
<keyword evidence="3" id="KW-0539">Nucleus</keyword>
<feature type="domain" description="Zn(2)-C6 fungal-type" evidence="5">
    <location>
        <begin position="19"/>
        <end position="52"/>
    </location>
</feature>
<reference evidence="6" key="1">
    <citation type="journal article" date="2020" name="Stud. Mycol.">
        <title>101 Dothideomycetes genomes: a test case for predicting lifestyles and emergence of pathogens.</title>
        <authorList>
            <person name="Haridas S."/>
            <person name="Albert R."/>
            <person name="Binder M."/>
            <person name="Bloem J."/>
            <person name="Labutti K."/>
            <person name="Salamov A."/>
            <person name="Andreopoulos B."/>
            <person name="Baker S."/>
            <person name="Barry K."/>
            <person name="Bills G."/>
            <person name="Bluhm B."/>
            <person name="Cannon C."/>
            <person name="Castanera R."/>
            <person name="Culley D."/>
            <person name="Daum C."/>
            <person name="Ezra D."/>
            <person name="Gonzalez J."/>
            <person name="Henrissat B."/>
            <person name="Kuo A."/>
            <person name="Liang C."/>
            <person name="Lipzen A."/>
            <person name="Lutzoni F."/>
            <person name="Magnuson J."/>
            <person name="Mondo S."/>
            <person name="Nolan M."/>
            <person name="Ohm R."/>
            <person name="Pangilinan J."/>
            <person name="Park H.-J."/>
            <person name="Ramirez L."/>
            <person name="Alfaro M."/>
            <person name="Sun H."/>
            <person name="Tritt A."/>
            <person name="Yoshinaga Y."/>
            <person name="Zwiers L.-H."/>
            <person name="Turgeon B."/>
            <person name="Goodwin S."/>
            <person name="Spatafora J."/>
            <person name="Crous P."/>
            <person name="Grigoriev I."/>
        </authorList>
    </citation>
    <scope>NUCLEOTIDE SEQUENCE</scope>
    <source>
        <strain evidence="6">CBS 107.79</strain>
    </source>
</reference>
<dbReference type="PANTHER" id="PTHR47840:SF1">
    <property type="entry name" value="ZN(II)2CYS6 TRANSCRIPTION FACTOR (EUROFUNG)"/>
    <property type="match status" value="1"/>
</dbReference>
<feature type="compositionally biased region" description="Polar residues" evidence="4">
    <location>
        <begin position="98"/>
        <end position="118"/>
    </location>
</feature>
<dbReference type="GO" id="GO:0008270">
    <property type="term" value="F:zinc ion binding"/>
    <property type="evidence" value="ECO:0007669"/>
    <property type="project" value="InterPro"/>
</dbReference>
<dbReference type="CDD" id="cd12148">
    <property type="entry name" value="fungal_TF_MHR"/>
    <property type="match status" value="1"/>
</dbReference>
<evidence type="ECO:0000259" key="5">
    <source>
        <dbReference type="PROSITE" id="PS50048"/>
    </source>
</evidence>
<dbReference type="PANTHER" id="PTHR47840">
    <property type="entry name" value="ZN(II)2CYS6 TRANSCRIPTION FACTOR (EUROFUNG)-RELATED"/>
    <property type="match status" value="1"/>
</dbReference>
<evidence type="ECO:0000256" key="2">
    <source>
        <dbReference type="ARBA" id="ARBA00023163"/>
    </source>
</evidence>
<dbReference type="SUPFAM" id="SSF57701">
    <property type="entry name" value="Zn2/Cys6 DNA-binding domain"/>
    <property type="match status" value="1"/>
</dbReference>
<sequence>MSDLDSATKRRKVRKGTKNCWECRRRKVRCIFSTPKNPVCNNCARRKTLCVSQEDCEPPSALTPTRNDQVEVRINRVEERVGRLGHTHNPGEADLSRPSPSSFENHSDFTALNSSSGCTPELEANISVPARSERQRQPASSGNKYEDLNRKFLAAWPSEHELELICALPVGLSSHLHCEMCRPNSSGDMHTADLLRLPPPGAHPVLFARKLLLLGTFLQGVIPSSTKDMQDRGLFHRPIMHRVVDTAIDLVTTKDELLGSIEAIECIALEAMYHNYTGNLHRAWMSTRRAIAVAQSMALHRGFASPSLRTLDPNTRSELDPSHLTFRLAEMDAYLSVMLGLQTSSLETRHLTSDTALAACTPSERMQRIHHIAQAHIIARSTSDTHDLASAHDIDLMLRKAAAEMSPQWWQPPNFASPDTTGGEGQESIMHSMIRTMDQFTHYHLLLRLHLPYLLRPSAPPHHHYTSKIVAVTTSRELLTRFLAFRASNPAHYYCRGSDFLAFIATTVLCVAHITNHGSVGCGEGSEGFAFLAHSRMSDRGLMERALDVVETTHGAPGTDAIASKISRIVRDLLVIEANAAGGTLYSATSCEARDEELECEGKMVDEGRSMRVHVPHFGSIDFVKGRVERGPDASRTSVSHAADKGAHGLAFDFEQGGQSLDGEEFAWDGGEWDLQGVDIALFDSLFGGAEGHNEVHWDHYR</sequence>
<dbReference type="AlphaFoldDB" id="A0A6A5V8R0"/>
<keyword evidence="1" id="KW-0805">Transcription regulation</keyword>
<evidence type="ECO:0000313" key="7">
    <source>
        <dbReference type="Proteomes" id="UP000800036"/>
    </source>
</evidence>
<evidence type="ECO:0000313" key="6">
    <source>
        <dbReference type="EMBL" id="KAF1969697.1"/>
    </source>
</evidence>
<evidence type="ECO:0000256" key="4">
    <source>
        <dbReference type="SAM" id="MobiDB-lite"/>
    </source>
</evidence>
<organism evidence="6 7">
    <name type="scientific">Bimuria novae-zelandiae CBS 107.79</name>
    <dbReference type="NCBI Taxonomy" id="1447943"/>
    <lineage>
        <taxon>Eukaryota</taxon>
        <taxon>Fungi</taxon>
        <taxon>Dikarya</taxon>
        <taxon>Ascomycota</taxon>
        <taxon>Pezizomycotina</taxon>
        <taxon>Dothideomycetes</taxon>
        <taxon>Pleosporomycetidae</taxon>
        <taxon>Pleosporales</taxon>
        <taxon>Massarineae</taxon>
        <taxon>Didymosphaeriaceae</taxon>
        <taxon>Bimuria</taxon>
    </lineage>
</organism>
<dbReference type="EMBL" id="ML976707">
    <property type="protein sequence ID" value="KAF1969697.1"/>
    <property type="molecule type" value="Genomic_DNA"/>
</dbReference>
<gene>
    <name evidence="6" type="ORF">BU23DRAFT_557519</name>
</gene>
<dbReference type="CDD" id="cd00067">
    <property type="entry name" value="GAL4"/>
    <property type="match status" value="1"/>
</dbReference>
<dbReference type="OrthoDB" id="5392779at2759"/>
<proteinExistence type="predicted"/>
<evidence type="ECO:0000256" key="1">
    <source>
        <dbReference type="ARBA" id="ARBA00023015"/>
    </source>
</evidence>
<dbReference type="GO" id="GO:0000981">
    <property type="term" value="F:DNA-binding transcription factor activity, RNA polymerase II-specific"/>
    <property type="evidence" value="ECO:0007669"/>
    <property type="project" value="InterPro"/>
</dbReference>
<evidence type="ECO:0000256" key="3">
    <source>
        <dbReference type="ARBA" id="ARBA00023242"/>
    </source>
</evidence>
<dbReference type="PROSITE" id="PS50048">
    <property type="entry name" value="ZN2_CY6_FUNGAL_2"/>
    <property type="match status" value="1"/>
</dbReference>